<evidence type="ECO:0008006" key="3">
    <source>
        <dbReference type="Google" id="ProtNLM"/>
    </source>
</evidence>
<comment type="caution">
    <text evidence="1">The sequence shown here is derived from an EMBL/GenBank/DDBJ whole genome shotgun (WGS) entry which is preliminary data.</text>
</comment>
<name>A0A2W5D3I7_9CORY</name>
<dbReference type="AlphaFoldDB" id="A0A2W5D3I7"/>
<accession>A0A2W5D3I7</accession>
<gene>
    <name evidence="1" type="ORF">DI609_03645</name>
</gene>
<reference evidence="1 2" key="1">
    <citation type="submission" date="2017-11" db="EMBL/GenBank/DDBJ databases">
        <title>Infants hospitalized years apart are colonized by the same room-sourced microbial strains.</title>
        <authorList>
            <person name="Brooks B."/>
            <person name="Olm M.R."/>
            <person name="Firek B.A."/>
            <person name="Baker R."/>
            <person name="Thomas B.C."/>
            <person name="Morowitz M.J."/>
            <person name="Banfield J.F."/>
        </authorList>
    </citation>
    <scope>NUCLEOTIDE SEQUENCE [LARGE SCALE GENOMIC DNA]</scope>
    <source>
        <strain evidence="1">S2_012_000_R3_87</strain>
    </source>
</reference>
<dbReference type="Proteomes" id="UP000249451">
    <property type="component" value="Unassembled WGS sequence"/>
</dbReference>
<evidence type="ECO:0000313" key="1">
    <source>
        <dbReference type="EMBL" id="PZP01662.1"/>
    </source>
</evidence>
<protein>
    <recommendedName>
        <fullName evidence="3">CAP domain-containing protein</fullName>
    </recommendedName>
</protein>
<evidence type="ECO:0000313" key="2">
    <source>
        <dbReference type="Proteomes" id="UP000249451"/>
    </source>
</evidence>
<proteinExistence type="predicted"/>
<dbReference type="SUPFAM" id="SSF55797">
    <property type="entry name" value="PR-1-like"/>
    <property type="match status" value="1"/>
</dbReference>
<dbReference type="EMBL" id="QFNY01000060">
    <property type="protein sequence ID" value="PZP01662.1"/>
    <property type="molecule type" value="Genomic_DNA"/>
</dbReference>
<organism evidence="1 2">
    <name type="scientific">Corynebacterium urealyticum</name>
    <dbReference type="NCBI Taxonomy" id="43771"/>
    <lineage>
        <taxon>Bacteria</taxon>
        <taxon>Bacillati</taxon>
        <taxon>Actinomycetota</taxon>
        <taxon>Actinomycetes</taxon>
        <taxon>Mycobacteriales</taxon>
        <taxon>Corynebacteriaceae</taxon>
        <taxon>Corynebacterium</taxon>
    </lineage>
</organism>
<sequence>MQLMQRVVTVVAIVGTLVAAILSLSSPSAGGSSQDTPAPRTCDYELPDRSVQRELERTQTDLMEALNVWRAEDQQAPLLPWIDRQTAAREKAECNAVTHSEEPAEENIQMVQHHLPVDQASGYDFVEAFRSSPAHVNALRDRRMTTAAVGVAYSDSQVWVVIQLEE</sequence>
<dbReference type="InterPro" id="IPR035940">
    <property type="entry name" value="CAP_sf"/>
</dbReference>